<dbReference type="InterPro" id="IPR056884">
    <property type="entry name" value="NPHP3-like_N"/>
</dbReference>
<sequence length="426" mass="47904">MDWIENCDGPQSILCMTGAAGSGKSALQQTVAEYCATSDILGAAFFISSTDPTRNTASAIVPTIAYQLGLKHDGFRNFVAAAVKHDRHIFSRSLQSQMDVLIIRPFKNLRRSKQLDPNTFPYAILIDGLDECNGKPTTTSQLIHFGADERRQAEDRQVELLAAIKRCILDNDLPFRFFIASRPELAIRTALEPGGHLREVAYHIQLSDNYDASEDMRKYLQRRFEVIGLRIGDSQWFTKGNIETLVRAASGQFIYVAVVYKYISEPRTSPVERLKIVLTWAPHEGQMACPFEALDRLYTNILLGAKNAYEAIDTHRGRDFLLLFRTLDLIPHSFTISADILSALIGIEARGEENLISDLHSLVTITTDGCDYSCLGVYHKSFSDFLIEESRAKDLFVPESRVYTHLAKCCMQRIVELCPLDLDPRA</sequence>
<evidence type="ECO:0000256" key="1">
    <source>
        <dbReference type="ARBA" id="ARBA00022737"/>
    </source>
</evidence>
<comment type="caution">
    <text evidence="3">The sequence shown here is derived from an EMBL/GenBank/DDBJ whole genome shotgun (WGS) entry which is preliminary data.</text>
</comment>
<dbReference type="PANTHER" id="PTHR10039:SF14">
    <property type="entry name" value="NACHT DOMAIN-CONTAINING PROTEIN"/>
    <property type="match status" value="1"/>
</dbReference>
<dbReference type="Proteomes" id="UP001140091">
    <property type="component" value="Unassembled WGS sequence"/>
</dbReference>
<name>A0A9W8MM19_9AGAR</name>
<proteinExistence type="predicted"/>
<gene>
    <name evidence="3" type="ORF">H1R20_g94</name>
</gene>
<dbReference type="SUPFAM" id="SSF52540">
    <property type="entry name" value="P-loop containing nucleoside triphosphate hydrolases"/>
    <property type="match status" value="1"/>
</dbReference>
<protein>
    <recommendedName>
        <fullName evidence="2">Nephrocystin 3-like N-terminal domain-containing protein</fullName>
    </recommendedName>
</protein>
<evidence type="ECO:0000259" key="2">
    <source>
        <dbReference type="Pfam" id="PF24883"/>
    </source>
</evidence>
<feature type="non-terminal residue" evidence="3">
    <location>
        <position position="426"/>
    </location>
</feature>
<dbReference type="EMBL" id="JANBPK010000006">
    <property type="protein sequence ID" value="KAJ2936995.1"/>
    <property type="molecule type" value="Genomic_DNA"/>
</dbReference>
<evidence type="ECO:0000313" key="3">
    <source>
        <dbReference type="EMBL" id="KAJ2936995.1"/>
    </source>
</evidence>
<organism evidence="3 4">
    <name type="scientific">Candolleomyces eurysporus</name>
    <dbReference type="NCBI Taxonomy" id="2828524"/>
    <lineage>
        <taxon>Eukaryota</taxon>
        <taxon>Fungi</taxon>
        <taxon>Dikarya</taxon>
        <taxon>Basidiomycota</taxon>
        <taxon>Agaricomycotina</taxon>
        <taxon>Agaricomycetes</taxon>
        <taxon>Agaricomycetidae</taxon>
        <taxon>Agaricales</taxon>
        <taxon>Agaricineae</taxon>
        <taxon>Psathyrellaceae</taxon>
        <taxon>Candolleomyces</taxon>
    </lineage>
</organism>
<dbReference type="InterPro" id="IPR027417">
    <property type="entry name" value="P-loop_NTPase"/>
</dbReference>
<evidence type="ECO:0000313" key="4">
    <source>
        <dbReference type="Proteomes" id="UP001140091"/>
    </source>
</evidence>
<reference evidence="3" key="1">
    <citation type="submission" date="2022-06" db="EMBL/GenBank/DDBJ databases">
        <title>Genome Sequence of Candolleomyces eurysporus.</title>
        <authorList>
            <person name="Buettner E."/>
        </authorList>
    </citation>
    <scope>NUCLEOTIDE SEQUENCE</scope>
    <source>
        <strain evidence="3">VTCC 930004</strain>
    </source>
</reference>
<dbReference type="PANTHER" id="PTHR10039">
    <property type="entry name" value="AMELOGENIN"/>
    <property type="match status" value="1"/>
</dbReference>
<keyword evidence="4" id="KW-1185">Reference proteome</keyword>
<keyword evidence="1" id="KW-0677">Repeat</keyword>
<feature type="domain" description="Nephrocystin 3-like N-terminal" evidence="2">
    <location>
        <begin position="2"/>
        <end position="144"/>
    </location>
</feature>
<dbReference type="AlphaFoldDB" id="A0A9W8MM19"/>
<accession>A0A9W8MM19</accession>
<dbReference type="Pfam" id="PF24883">
    <property type="entry name" value="NPHP3_N"/>
    <property type="match status" value="1"/>
</dbReference>
<dbReference type="OrthoDB" id="5967843at2759"/>